<reference evidence="6 7" key="1">
    <citation type="submission" date="2015-03" db="EMBL/GenBank/DDBJ databases">
        <authorList>
            <person name="Hassan Y.I."/>
            <person name="Lepp D."/>
            <person name="Li X.-Z."/>
            <person name="Zhou T."/>
        </authorList>
    </citation>
    <scope>NUCLEOTIDE SEQUENCE [LARGE SCALE GENOMIC DNA]</scope>
    <source>
        <strain evidence="6 7">BD-c194</strain>
    </source>
</reference>
<accession>A0A0F5FP06</accession>
<dbReference type="GO" id="GO:0042597">
    <property type="term" value="C:periplasmic space"/>
    <property type="evidence" value="ECO:0007669"/>
    <property type="project" value="UniProtKB-SubCell"/>
</dbReference>
<dbReference type="SMART" id="SM00858">
    <property type="entry name" value="SAF"/>
    <property type="match status" value="1"/>
</dbReference>
<dbReference type="InterPro" id="IPR013974">
    <property type="entry name" value="SAF"/>
</dbReference>
<keyword evidence="2 4" id="KW-0732">Signal</keyword>
<sequence length="315" mass="32347">MIARPLIAIAAAVLMAGTAAAAPTLKADVTVSGAIVTIGDMFEDAGTLAETPLFRAPQPGTVGTVPLKDIEAAATRAGLAEFASEGLSSVRVARPGVMVGKDDLVRLIETDLAARGVLADGMSTQTLFSRDFAPLTAAAVAEPVNLVALRYLPGTGGFTARFAVAGLDHTVDVSGTIDLMIEMPHLAAAMPAGSVLRPEHIVMRPMPLRQADAMGFASPSALVGKALKRQSREGMALKATDVAEPQVIARNEMVTIYFRSGPMTLTVKGQALNAAARGEPVDVINLMSKRVVSTTAIASGAVEVTAAGPINLAGL</sequence>
<dbReference type="Proteomes" id="UP000033632">
    <property type="component" value="Unassembled WGS sequence"/>
</dbReference>
<name>A0A0F5FP06_9HYPH</name>
<evidence type="ECO:0000256" key="3">
    <source>
        <dbReference type="ARBA" id="ARBA00022764"/>
    </source>
</evidence>
<dbReference type="Gene3D" id="2.30.30.760">
    <property type="match status" value="1"/>
</dbReference>
<dbReference type="CDD" id="cd11614">
    <property type="entry name" value="SAF_CpaB_FlgA_like"/>
    <property type="match status" value="1"/>
</dbReference>
<keyword evidence="7" id="KW-1185">Reference proteome</keyword>
<dbReference type="RefSeq" id="WP_046109955.1">
    <property type="nucleotide sequence ID" value="NZ_JZEX01000147.1"/>
</dbReference>
<organism evidence="6 7">
    <name type="scientific">Devosia geojensis</name>
    <dbReference type="NCBI Taxonomy" id="443610"/>
    <lineage>
        <taxon>Bacteria</taxon>
        <taxon>Pseudomonadati</taxon>
        <taxon>Pseudomonadota</taxon>
        <taxon>Alphaproteobacteria</taxon>
        <taxon>Hyphomicrobiales</taxon>
        <taxon>Devosiaceae</taxon>
        <taxon>Devosia</taxon>
    </lineage>
</organism>
<comment type="caution">
    <text evidence="6">The sequence shown here is derived from an EMBL/GenBank/DDBJ whole genome shotgun (WGS) entry which is preliminary data.</text>
</comment>
<dbReference type="InterPro" id="IPR017585">
    <property type="entry name" value="SAF_FlgA"/>
</dbReference>
<gene>
    <name evidence="6" type="ORF">VE25_17570</name>
</gene>
<dbReference type="STRING" id="443610.VE25_17570"/>
<evidence type="ECO:0000313" key="6">
    <source>
        <dbReference type="EMBL" id="KKB10543.1"/>
    </source>
</evidence>
<dbReference type="NCBIfam" id="TIGR03170">
    <property type="entry name" value="flgA_cterm"/>
    <property type="match status" value="1"/>
</dbReference>
<dbReference type="OrthoDB" id="5323072at2"/>
<evidence type="ECO:0000313" key="7">
    <source>
        <dbReference type="Proteomes" id="UP000033632"/>
    </source>
</evidence>
<evidence type="ECO:0000256" key="1">
    <source>
        <dbReference type="ARBA" id="ARBA00004418"/>
    </source>
</evidence>
<protein>
    <recommendedName>
        <fullName evidence="5">SAF domain-containing protein</fullName>
    </recommendedName>
</protein>
<dbReference type="EMBL" id="JZEX01000147">
    <property type="protein sequence ID" value="KKB10543.1"/>
    <property type="molecule type" value="Genomic_DNA"/>
</dbReference>
<evidence type="ECO:0000259" key="5">
    <source>
        <dbReference type="SMART" id="SM00858"/>
    </source>
</evidence>
<dbReference type="PATRIC" id="fig|443610.3.peg.1814"/>
<evidence type="ECO:0000256" key="2">
    <source>
        <dbReference type="ARBA" id="ARBA00022729"/>
    </source>
</evidence>
<dbReference type="GO" id="GO:0044780">
    <property type="term" value="P:bacterial-type flagellum assembly"/>
    <property type="evidence" value="ECO:0007669"/>
    <property type="project" value="InterPro"/>
</dbReference>
<dbReference type="AlphaFoldDB" id="A0A0F5FP06"/>
<evidence type="ECO:0000256" key="4">
    <source>
        <dbReference type="SAM" id="SignalP"/>
    </source>
</evidence>
<keyword evidence="3" id="KW-0574">Periplasm</keyword>
<dbReference type="PANTHER" id="PTHR36307">
    <property type="entry name" value="FLAGELLA BASAL BODY P-RING FORMATION PROTEIN FLGA"/>
    <property type="match status" value="1"/>
</dbReference>
<comment type="subcellular location">
    <subcellularLocation>
        <location evidence="1">Periplasm</location>
    </subcellularLocation>
</comment>
<dbReference type="Pfam" id="PF13144">
    <property type="entry name" value="ChapFlgA"/>
    <property type="match status" value="1"/>
</dbReference>
<feature type="domain" description="SAF" evidence="5">
    <location>
        <begin position="181"/>
        <end position="243"/>
    </location>
</feature>
<dbReference type="InterPro" id="IPR039246">
    <property type="entry name" value="Flagellar_FlgA"/>
</dbReference>
<feature type="chain" id="PRO_5002486794" description="SAF domain-containing protein" evidence="4">
    <location>
        <begin position="22"/>
        <end position="315"/>
    </location>
</feature>
<proteinExistence type="predicted"/>
<dbReference type="PANTHER" id="PTHR36307:SF1">
    <property type="entry name" value="FLAGELLA BASAL BODY P-RING FORMATION PROTEIN FLGA"/>
    <property type="match status" value="1"/>
</dbReference>
<feature type="signal peptide" evidence="4">
    <location>
        <begin position="1"/>
        <end position="21"/>
    </location>
</feature>